<dbReference type="Proteomes" id="UP000276133">
    <property type="component" value="Unassembled WGS sequence"/>
</dbReference>
<protein>
    <submittedName>
        <fullName evidence="1">Uncharacterized protein</fullName>
    </submittedName>
</protein>
<accession>A0A3M7S536</accession>
<comment type="caution">
    <text evidence="1">The sequence shown here is derived from an EMBL/GenBank/DDBJ whole genome shotgun (WGS) entry which is preliminary data.</text>
</comment>
<dbReference type="EMBL" id="REGN01002020">
    <property type="protein sequence ID" value="RNA30926.1"/>
    <property type="molecule type" value="Genomic_DNA"/>
</dbReference>
<proteinExistence type="predicted"/>
<sequence length="121" mass="14384">MKPYVKKKSCDYTGQIQNKRIYIEIKIKYPIKQNLEKIEKTVPYLNNKFLLKFSKDFNLFKSLNGKIFFDFEIFFSSLKIKNLKRLKFVLKSNDSLFAHSLKEFTNGSISSLRKRLNSVTK</sequence>
<evidence type="ECO:0000313" key="1">
    <source>
        <dbReference type="EMBL" id="RNA30926.1"/>
    </source>
</evidence>
<dbReference type="AlphaFoldDB" id="A0A3M7S536"/>
<reference evidence="1 2" key="1">
    <citation type="journal article" date="2018" name="Sci. Rep.">
        <title>Genomic signatures of local adaptation to the degree of environmental predictability in rotifers.</title>
        <authorList>
            <person name="Franch-Gras L."/>
            <person name="Hahn C."/>
            <person name="Garcia-Roger E.M."/>
            <person name="Carmona M.J."/>
            <person name="Serra M."/>
            <person name="Gomez A."/>
        </authorList>
    </citation>
    <scope>NUCLEOTIDE SEQUENCE [LARGE SCALE GENOMIC DNA]</scope>
    <source>
        <strain evidence="1">HYR1</strain>
    </source>
</reference>
<keyword evidence="2" id="KW-1185">Reference proteome</keyword>
<gene>
    <name evidence="1" type="ORF">BpHYR1_046262</name>
</gene>
<organism evidence="1 2">
    <name type="scientific">Brachionus plicatilis</name>
    <name type="common">Marine rotifer</name>
    <name type="synonym">Brachionus muelleri</name>
    <dbReference type="NCBI Taxonomy" id="10195"/>
    <lineage>
        <taxon>Eukaryota</taxon>
        <taxon>Metazoa</taxon>
        <taxon>Spiralia</taxon>
        <taxon>Gnathifera</taxon>
        <taxon>Rotifera</taxon>
        <taxon>Eurotatoria</taxon>
        <taxon>Monogononta</taxon>
        <taxon>Pseudotrocha</taxon>
        <taxon>Ploima</taxon>
        <taxon>Brachionidae</taxon>
        <taxon>Brachionus</taxon>
    </lineage>
</organism>
<name>A0A3M7S536_BRAPC</name>
<evidence type="ECO:0000313" key="2">
    <source>
        <dbReference type="Proteomes" id="UP000276133"/>
    </source>
</evidence>